<keyword evidence="6 8" id="KW-0378">Hydrolase</keyword>
<dbReference type="PRINTS" id="PR00481">
    <property type="entry name" value="LAMNOPPTDASE"/>
</dbReference>
<dbReference type="EMBL" id="CP024443">
    <property type="protein sequence ID" value="ATR77879.1"/>
    <property type="molecule type" value="Genomic_DNA"/>
</dbReference>
<feature type="active site" evidence="8">
    <location>
        <position position="284"/>
    </location>
</feature>
<dbReference type="InterPro" id="IPR023042">
    <property type="entry name" value="Peptidase_M17_leu_NH2_pept"/>
</dbReference>
<comment type="subcellular location">
    <subcellularLocation>
        <location evidence="8">Cytoplasm</location>
    </subcellularLocation>
</comment>
<evidence type="ECO:0000313" key="11">
    <source>
        <dbReference type="Proteomes" id="UP000229340"/>
    </source>
</evidence>
<dbReference type="PANTHER" id="PTHR11963">
    <property type="entry name" value="LEUCINE AMINOPEPTIDASE-RELATED"/>
    <property type="match status" value="1"/>
</dbReference>
<proteinExistence type="inferred from homology"/>
<feature type="domain" description="Cytosol aminopeptidase" evidence="9">
    <location>
        <begin position="352"/>
        <end position="359"/>
    </location>
</feature>
<dbReference type="Pfam" id="PF02789">
    <property type="entry name" value="Peptidase_M17_N"/>
    <property type="match status" value="1"/>
</dbReference>
<dbReference type="InterPro" id="IPR000819">
    <property type="entry name" value="Peptidase_M17_C"/>
</dbReference>
<keyword evidence="8" id="KW-0479">Metal-binding</keyword>
<accession>A0A2D2LS73</accession>
<feature type="binding site" evidence="8">
    <location>
        <position position="356"/>
    </location>
    <ligand>
        <name>Mn(2+)</name>
        <dbReference type="ChEBI" id="CHEBI:29035"/>
        <label>1</label>
    </ligand>
</feature>
<comment type="catalytic activity">
    <reaction evidence="2 8">
        <text>Release of an N-terminal amino acid, preferentially leucine, but not glutamic or aspartic acids.</text>
        <dbReference type="EC" id="3.4.11.10"/>
    </reaction>
</comment>
<evidence type="ECO:0000256" key="8">
    <source>
        <dbReference type="HAMAP-Rule" id="MF_00181"/>
    </source>
</evidence>
<keyword evidence="7 8" id="KW-0464">Manganese</keyword>
<name>A0A2D2LS73_FAUOS</name>
<feature type="binding site" evidence="8">
    <location>
        <position position="356"/>
    </location>
    <ligand>
        <name>Mn(2+)</name>
        <dbReference type="ChEBI" id="CHEBI:29035"/>
        <label>2</label>
    </ligand>
</feature>
<dbReference type="Gene3D" id="3.40.220.10">
    <property type="entry name" value="Leucine Aminopeptidase, subunit E, domain 1"/>
    <property type="match status" value="1"/>
</dbReference>
<keyword evidence="4 8" id="KW-0031">Aminopeptidase</keyword>
<dbReference type="GO" id="GO:0030145">
    <property type="term" value="F:manganese ion binding"/>
    <property type="evidence" value="ECO:0007669"/>
    <property type="project" value="UniProtKB-UniRule"/>
</dbReference>
<evidence type="ECO:0000313" key="10">
    <source>
        <dbReference type="EMBL" id="ATR77879.1"/>
    </source>
</evidence>
<comment type="function">
    <text evidence="8">Presumably involved in the processing and regular turnover of intracellular proteins. Catalyzes the removal of unsubstituted N-terminal amino acids from various peptides.</text>
</comment>
<evidence type="ECO:0000256" key="7">
    <source>
        <dbReference type="ARBA" id="ARBA00023211"/>
    </source>
</evidence>
<dbReference type="InterPro" id="IPR008283">
    <property type="entry name" value="Peptidase_M17_N"/>
</dbReference>
<feature type="binding site" evidence="8">
    <location>
        <position position="277"/>
    </location>
    <ligand>
        <name>Mn(2+)</name>
        <dbReference type="ChEBI" id="CHEBI:29035"/>
        <label>2</label>
    </ligand>
</feature>
<dbReference type="SUPFAM" id="SSF52949">
    <property type="entry name" value="Macro domain-like"/>
    <property type="match status" value="1"/>
</dbReference>
<evidence type="ECO:0000259" key="9">
    <source>
        <dbReference type="PROSITE" id="PS00631"/>
    </source>
</evidence>
<dbReference type="GO" id="GO:0070006">
    <property type="term" value="F:metalloaminopeptidase activity"/>
    <property type="evidence" value="ECO:0007669"/>
    <property type="project" value="InterPro"/>
</dbReference>
<evidence type="ECO:0000256" key="3">
    <source>
        <dbReference type="ARBA" id="ARBA00009528"/>
    </source>
</evidence>
<gene>
    <name evidence="8" type="primary">pepA</name>
    <name evidence="10" type="ORF">NP7_00405</name>
</gene>
<organism evidence="10 11">
    <name type="scientific">Faucicola osloensis</name>
    <name type="common">Moraxella osloensis</name>
    <dbReference type="NCBI Taxonomy" id="34062"/>
    <lineage>
        <taxon>Bacteria</taxon>
        <taxon>Pseudomonadati</taxon>
        <taxon>Pseudomonadota</taxon>
        <taxon>Gammaproteobacteria</taxon>
        <taxon>Moraxellales</taxon>
        <taxon>Moraxellaceae</taxon>
        <taxon>Faucicola</taxon>
    </lineage>
</organism>
<evidence type="ECO:0000256" key="2">
    <source>
        <dbReference type="ARBA" id="ARBA00000967"/>
    </source>
</evidence>
<keyword evidence="8" id="KW-0963">Cytoplasm</keyword>
<comment type="cofactor">
    <cofactor evidence="8">
        <name>Mn(2+)</name>
        <dbReference type="ChEBI" id="CHEBI:29035"/>
    </cofactor>
    <text evidence="8">Binds 2 manganese ions per subunit.</text>
</comment>
<dbReference type="EC" id="3.4.11.10" evidence="8"/>
<dbReference type="InterPro" id="IPR011356">
    <property type="entry name" value="Leucine_aapep/pepB"/>
</dbReference>
<dbReference type="GO" id="GO:0005737">
    <property type="term" value="C:cytoplasm"/>
    <property type="evidence" value="ECO:0007669"/>
    <property type="project" value="UniProtKB-SubCell"/>
</dbReference>
<keyword evidence="5 8" id="KW-0645">Protease</keyword>
<dbReference type="InterPro" id="IPR043472">
    <property type="entry name" value="Macro_dom-like"/>
</dbReference>
<dbReference type="NCBIfam" id="NF002074">
    <property type="entry name" value="PRK00913.1-4"/>
    <property type="match status" value="1"/>
</dbReference>
<dbReference type="GO" id="GO:0006508">
    <property type="term" value="P:proteolysis"/>
    <property type="evidence" value="ECO:0007669"/>
    <property type="project" value="UniProtKB-KW"/>
</dbReference>
<feature type="binding site" evidence="8">
    <location>
        <position position="272"/>
    </location>
    <ligand>
        <name>Mn(2+)</name>
        <dbReference type="ChEBI" id="CHEBI:29035"/>
        <label>2</label>
    </ligand>
</feature>
<comment type="similarity">
    <text evidence="3 8">Belongs to the peptidase M17 family.</text>
</comment>
<sequence>MSLTLTLATALKKTVKNSYHVVLVDDNSQTMGQLTSELQTAVSRLIEASRFKGKLADTAISYGTDNNTGLLLVGVGSQDKLNGGSLQKIAKAIYASLSSLTKSAVISLGDSMDEVSFGQLALALLNQSYTFDIYKSQKADKPTLKDVTLLVSADNQAAFGTLLQLQQATAQGQSLTKDLANQPPNVCFPAYLAEQAQNLANQYPELLTVKVLGEKDMQQLGMNCFLAVARGSAHEAKLVLLEYNGKAAKKDKNSKTKGKKSSLEQPIVLVGKGITFDSGGISIKPSLGMGEMKYDMGGAAAVMGIIKALCEARLPLQVVGALACAENMPSGTATRPGDIVTAMNGKTVEILNTDAEGRLVLCDTLVYVQRYQPKVIIDMATLTGACIVALGYVRSGLYGNNEDVIFELEQASESAYDRVWHMPLDDDYQEQLKSNMADMQNIGGMPAGSVTAACFLSKFVEDIPWAHLDIAGTAWQSGKEPTATGRPVPLLMHYLYRQAAQDAV</sequence>
<dbReference type="RefSeq" id="WP_100269261.1">
    <property type="nucleotide sequence ID" value="NZ_CP024443.1"/>
</dbReference>
<protein>
    <recommendedName>
        <fullName evidence="8">Probable cytosol aminopeptidase</fullName>
        <ecNumber evidence="8">3.4.11.1</ecNumber>
    </recommendedName>
    <alternativeName>
        <fullName evidence="8">Leucine aminopeptidase</fullName>
        <shortName evidence="8">LAP</shortName>
        <ecNumber evidence="8">3.4.11.10</ecNumber>
    </alternativeName>
    <alternativeName>
        <fullName evidence="8">Leucyl aminopeptidase</fullName>
    </alternativeName>
</protein>
<dbReference type="SUPFAM" id="SSF53187">
    <property type="entry name" value="Zn-dependent exopeptidases"/>
    <property type="match status" value="1"/>
</dbReference>
<evidence type="ECO:0000256" key="4">
    <source>
        <dbReference type="ARBA" id="ARBA00022438"/>
    </source>
</evidence>
<feature type="binding site" evidence="8">
    <location>
        <position position="277"/>
    </location>
    <ligand>
        <name>Mn(2+)</name>
        <dbReference type="ChEBI" id="CHEBI:29035"/>
        <label>1</label>
    </ligand>
</feature>
<feature type="binding site" evidence="8">
    <location>
        <position position="354"/>
    </location>
    <ligand>
        <name>Mn(2+)</name>
        <dbReference type="ChEBI" id="CHEBI:29035"/>
        <label>1</label>
    </ligand>
</feature>
<comment type="catalytic activity">
    <reaction evidence="1 8">
        <text>Release of an N-terminal amino acid, Xaa-|-Yaa-, in which Xaa is preferably Leu, but may be other amino acids including Pro although not Arg or Lys, and Yaa may be Pro. Amino acid amides and methyl esters are also readily hydrolyzed, but rates on arylamides are exceedingly low.</text>
        <dbReference type="EC" id="3.4.11.1"/>
    </reaction>
</comment>
<dbReference type="AlphaFoldDB" id="A0A2D2LS73"/>
<dbReference type="PROSITE" id="PS00631">
    <property type="entry name" value="CYTOSOL_AP"/>
    <property type="match status" value="1"/>
</dbReference>
<evidence type="ECO:0000256" key="6">
    <source>
        <dbReference type="ARBA" id="ARBA00022801"/>
    </source>
</evidence>
<evidence type="ECO:0000256" key="5">
    <source>
        <dbReference type="ARBA" id="ARBA00022670"/>
    </source>
</evidence>
<dbReference type="CDD" id="cd00433">
    <property type="entry name" value="Peptidase_M17"/>
    <property type="match status" value="1"/>
</dbReference>
<reference evidence="11" key="1">
    <citation type="submission" date="2017-11" db="EMBL/GenBank/DDBJ databases">
        <title>Complete genome sequence of Moraxella osloensis NP7 isolated from human skin.</title>
        <authorList>
            <person name="Lee K."/>
            <person name="Lim J.Y."/>
            <person name="Hwang I."/>
        </authorList>
    </citation>
    <scope>NUCLEOTIDE SEQUENCE [LARGE SCALE GENOMIC DNA]</scope>
    <source>
        <strain evidence="11">NP7</strain>
    </source>
</reference>
<dbReference type="Proteomes" id="UP000229340">
    <property type="component" value="Chromosome"/>
</dbReference>
<dbReference type="EC" id="3.4.11.1" evidence="8"/>
<dbReference type="Gene3D" id="3.40.630.10">
    <property type="entry name" value="Zn peptidases"/>
    <property type="match status" value="1"/>
</dbReference>
<dbReference type="PANTHER" id="PTHR11963:SF23">
    <property type="entry name" value="CYTOSOL AMINOPEPTIDASE"/>
    <property type="match status" value="1"/>
</dbReference>
<feature type="active site" evidence="8">
    <location>
        <position position="358"/>
    </location>
</feature>
<dbReference type="HAMAP" id="MF_00181">
    <property type="entry name" value="Cytosol_peptidase_M17"/>
    <property type="match status" value="1"/>
</dbReference>
<dbReference type="Pfam" id="PF00883">
    <property type="entry name" value="Peptidase_M17"/>
    <property type="match status" value="1"/>
</dbReference>
<dbReference type="STRING" id="34062.AXE82_06855"/>
<evidence type="ECO:0000256" key="1">
    <source>
        <dbReference type="ARBA" id="ARBA00000135"/>
    </source>
</evidence>
<feature type="binding site" evidence="8">
    <location>
        <position position="295"/>
    </location>
    <ligand>
        <name>Mn(2+)</name>
        <dbReference type="ChEBI" id="CHEBI:29035"/>
        <label>2</label>
    </ligand>
</feature>